<keyword evidence="2" id="KW-1185">Reference proteome</keyword>
<evidence type="ECO:0000313" key="1">
    <source>
        <dbReference type="EMBL" id="QKF94197.1"/>
    </source>
</evidence>
<proteinExistence type="predicted"/>
<gene>
    <name evidence="1" type="ORF">Fadolivirus_1_739</name>
</gene>
<sequence length="68" mass="8349">MNKEYNKNYYQKNKERWNEYKVCDICGGKYSNNTRTNHFNSNKHKNAEKDNYIKNLEEKLNTIKEQLQ</sequence>
<organism evidence="1 2">
    <name type="scientific">Fadolivirus FV1/VV64</name>
    <dbReference type="NCBI Taxonomy" id="3070911"/>
    <lineage>
        <taxon>Viruses</taxon>
        <taxon>Varidnaviria</taxon>
        <taxon>Bamfordvirae</taxon>
        <taxon>Nucleocytoviricota</taxon>
        <taxon>Megaviricetes</taxon>
        <taxon>Imitervirales</taxon>
        <taxon>Mimiviridae</taxon>
        <taxon>Klosneuvirinae</taxon>
        <taxon>Fadolivirus</taxon>
        <taxon>Fadolivirus algeromassiliense</taxon>
    </lineage>
</organism>
<protein>
    <submittedName>
        <fullName evidence="1">Uncharacterized protein</fullName>
    </submittedName>
</protein>
<dbReference type="EMBL" id="MT418680">
    <property type="protein sequence ID" value="QKF94197.1"/>
    <property type="molecule type" value="Genomic_DNA"/>
</dbReference>
<reference evidence="1 2" key="1">
    <citation type="submission" date="2020-04" db="EMBL/GenBank/DDBJ databases">
        <title>Advantages and limits of metagenomic assembly and binning of a giant virus.</title>
        <authorList>
            <person name="Schulz F."/>
            <person name="Andreani J."/>
            <person name="Francis R."/>
            <person name="Boudjemaa H."/>
            <person name="Bou Khalil J.Y."/>
            <person name="Lee J."/>
            <person name="La Scola B."/>
            <person name="Woyke T."/>
        </authorList>
    </citation>
    <scope>NUCLEOTIDE SEQUENCE [LARGE SCALE GENOMIC DNA]</scope>
    <source>
        <strain evidence="1 2">FV1/VV64</strain>
    </source>
</reference>
<evidence type="ECO:0000313" key="2">
    <source>
        <dbReference type="Proteomes" id="UP001162001"/>
    </source>
</evidence>
<dbReference type="Proteomes" id="UP001162001">
    <property type="component" value="Segment"/>
</dbReference>
<name>A0A7D3V8X9_9VIRU</name>
<accession>A0A7D3V8X9</accession>